<dbReference type="EMBL" id="JAZHOF010000006">
    <property type="protein sequence ID" value="MEJ8573108.1"/>
    <property type="molecule type" value="Genomic_DNA"/>
</dbReference>
<proteinExistence type="predicted"/>
<dbReference type="Proteomes" id="UP001378188">
    <property type="component" value="Unassembled WGS sequence"/>
</dbReference>
<name>A0AAW9RZ07_9HYPH</name>
<comment type="caution">
    <text evidence="1">The sequence shown here is derived from an EMBL/GenBank/DDBJ whole genome shotgun (WGS) entry which is preliminary data.</text>
</comment>
<keyword evidence="2" id="KW-1185">Reference proteome</keyword>
<evidence type="ECO:0000313" key="1">
    <source>
        <dbReference type="EMBL" id="MEJ8573108.1"/>
    </source>
</evidence>
<dbReference type="AlphaFoldDB" id="A0AAW9RZ07"/>
<reference evidence="1 2" key="1">
    <citation type="submission" date="2024-02" db="EMBL/GenBank/DDBJ databases">
        <title>Genome analysis and characterization of Microbaculum marinisediminis sp. nov., isolated from marine sediment.</title>
        <authorList>
            <person name="Du Z.-J."/>
            <person name="Ye Y.-Q."/>
            <person name="Zhang Z.-R."/>
            <person name="Yuan S.-M."/>
            <person name="Zhang X.-Y."/>
        </authorList>
    </citation>
    <scope>NUCLEOTIDE SEQUENCE [LARGE SCALE GENOMIC DNA]</scope>
    <source>
        <strain evidence="1 2">SDUM1044001</strain>
    </source>
</reference>
<sequence>MTDVVFSLGNTTIGGVFHGSSEDAGSALAISGRIIFNLSDEFTDPVDIREKLKEEGLGELTDYQGNIWSGNPYAIVDEWLGSINGRVAKDRSNSIYKYGT</sequence>
<evidence type="ECO:0000313" key="2">
    <source>
        <dbReference type="Proteomes" id="UP001378188"/>
    </source>
</evidence>
<protein>
    <submittedName>
        <fullName evidence="1">Uncharacterized protein</fullName>
    </submittedName>
</protein>
<accession>A0AAW9RZ07</accession>
<dbReference type="RefSeq" id="WP_340330798.1">
    <property type="nucleotide sequence ID" value="NZ_JAZHOF010000006.1"/>
</dbReference>
<organism evidence="1 2">
    <name type="scientific">Microbaculum marinum</name>
    <dbReference type="NCBI Taxonomy" id="1764581"/>
    <lineage>
        <taxon>Bacteria</taxon>
        <taxon>Pseudomonadati</taxon>
        <taxon>Pseudomonadota</taxon>
        <taxon>Alphaproteobacteria</taxon>
        <taxon>Hyphomicrobiales</taxon>
        <taxon>Tepidamorphaceae</taxon>
        <taxon>Microbaculum</taxon>
    </lineage>
</organism>
<gene>
    <name evidence="1" type="ORF">V3328_16570</name>
</gene>